<feature type="region of interest" description="Disordered" evidence="1">
    <location>
        <begin position="135"/>
        <end position="191"/>
    </location>
</feature>
<dbReference type="PANTHER" id="PTHR37187">
    <property type="entry name" value="EXPRESSED PROTEIN"/>
    <property type="match status" value="1"/>
</dbReference>
<sequence length="314" mass="33208">MPSGSKKRKAAKKKKEQASNNNINSSTNNSPHGNDDPRSQDERDSDGGDVASPASQDDGHNHQNPFSKGEEEGKTAPSPVQSYVTEDKPVEQVTRDAESTEKVGLDSVVDVKIDKELESKGDLEISDVKILHVVHDKSSSSSSSSSSNSSSSDDESPASEKKSKEEAEEAVKVADDKILGGGDSISAVETADADNLVKIELSVPEKVDQAADIYVNKPVVSDVVDSEMKECQEKSLPPSNGVSGVELEENGGNILPSSGAPTAERSNVVETTQDSGSPEYTEKQPLVASTPPVVQRTSVFNCCGLFDVFTGSGR</sequence>
<feature type="region of interest" description="Disordered" evidence="1">
    <location>
        <begin position="1"/>
        <end position="109"/>
    </location>
</feature>
<evidence type="ECO:0000313" key="2">
    <source>
        <dbReference type="EMBL" id="OMO93904.1"/>
    </source>
</evidence>
<accession>A0A1R3JGF0</accession>
<feature type="compositionally biased region" description="Low complexity" evidence="1">
    <location>
        <begin position="139"/>
        <end position="151"/>
    </location>
</feature>
<proteinExistence type="predicted"/>
<feature type="compositionally biased region" description="Basic and acidic residues" evidence="1">
    <location>
        <begin position="85"/>
        <end position="109"/>
    </location>
</feature>
<gene>
    <name evidence="2" type="ORF">CCACVL1_06266</name>
</gene>
<dbReference type="Gramene" id="OMO93904">
    <property type="protein sequence ID" value="OMO93904"/>
    <property type="gene ID" value="CCACVL1_06266"/>
</dbReference>
<organism evidence="2 3">
    <name type="scientific">Corchorus capsularis</name>
    <name type="common">Jute</name>
    <dbReference type="NCBI Taxonomy" id="210143"/>
    <lineage>
        <taxon>Eukaryota</taxon>
        <taxon>Viridiplantae</taxon>
        <taxon>Streptophyta</taxon>
        <taxon>Embryophyta</taxon>
        <taxon>Tracheophyta</taxon>
        <taxon>Spermatophyta</taxon>
        <taxon>Magnoliopsida</taxon>
        <taxon>eudicotyledons</taxon>
        <taxon>Gunneridae</taxon>
        <taxon>Pentapetalae</taxon>
        <taxon>rosids</taxon>
        <taxon>malvids</taxon>
        <taxon>Malvales</taxon>
        <taxon>Malvaceae</taxon>
        <taxon>Grewioideae</taxon>
        <taxon>Apeibeae</taxon>
        <taxon>Corchorus</taxon>
    </lineage>
</organism>
<dbReference type="Proteomes" id="UP000188268">
    <property type="component" value="Unassembled WGS sequence"/>
</dbReference>
<dbReference type="OMA" id="TMVENPQ"/>
<keyword evidence="3" id="KW-1185">Reference proteome</keyword>
<dbReference type="EMBL" id="AWWV01008012">
    <property type="protein sequence ID" value="OMO93904.1"/>
    <property type="molecule type" value="Genomic_DNA"/>
</dbReference>
<feature type="region of interest" description="Disordered" evidence="1">
    <location>
        <begin position="232"/>
        <end position="290"/>
    </location>
</feature>
<evidence type="ECO:0000256" key="1">
    <source>
        <dbReference type="SAM" id="MobiDB-lite"/>
    </source>
</evidence>
<evidence type="ECO:0000313" key="3">
    <source>
        <dbReference type="Proteomes" id="UP000188268"/>
    </source>
</evidence>
<dbReference type="OrthoDB" id="1930727at2759"/>
<feature type="compositionally biased region" description="Basic residues" evidence="1">
    <location>
        <begin position="1"/>
        <end position="15"/>
    </location>
</feature>
<feature type="compositionally biased region" description="Basic and acidic residues" evidence="1">
    <location>
        <begin position="158"/>
        <end position="178"/>
    </location>
</feature>
<feature type="compositionally biased region" description="Basic and acidic residues" evidence="1">
    <location>
        <begin position="33"/>
        <end position="46"/>
    </location>
</feature>
<name>A0A1R3JGF0_COCAP</name>
<protein>
    <submittedName>
        <fullName evidence="2">Uncharacterized protein</fullName>
    </submittedName>
</protein>
<comment type="caution">
    <text evidence="2">The sequence shown here is derived from an EMBL/GenBank/DDBJ whole genome shotgun (WGS) entry which is preliminary data.</text>
</comment>
<feature type="compositionally biased region" description="Low complexity" evidence="1">
    <location>
        <begin position="19"/>
        <end position="30"/>
    </location>
</feature>
<dbReference type="STRING" id="210143.A0A1R3JGF0"/>
<reference evidence="2 3" key="1">
    <citation type="submission" date="2013-09" db="EMBL/GenBank/DDBJ databases">
        <title>Corchorus capsularis genome sequencing.</title>
        <authorList>
            <person name="Alam M."/>
            <person name="Haque M.S."/>
            <person name="Islam M.S."/>
            <person name="Emdad E.M."/>
            <person name="Islam M.M."/>
            <person name="Ahmed B."/>
            <person name="Halim A."/>
            <person name="Hossen Q.M.M."/>
            <person name="Hossain M.Z."/>
            <person name="Ahmed R."/>
            <person name="Khan M.M."/>
            <person name="Islam R."/>
            <person name="Rashid M.M."/>
            <person name="Khan S.A."/>
            <person name="Rahman M.S."/>
            <person name="Alam M."/>
        </authorList>
    </citation>
    <scope>NUCLEOTIDE SEQUENCE [LARGE SCALE GENOMIC DNA]</scope>
    <source>
        <strain evidence="3">cv. CVL-1</strain>
        <tissue evidence="2">Whole seedling</tissue>
    </source>
</reference>
<dbReference type="PANTHER" id="PTHR37187:SF19">
    <property type="entry name" value="(RAPE) HYPOTHETICAL PROTEIN"/>
    <property type="match status" value="1"/>
</dbReference>
<feature type="compositionally biased region" description="Polar residues" evidence="1">
    <location>
        <begin position="255"/>
        <end position="278"/>
    </location>
</feature>
<dbReference type="AlphaFoldDB" id="A0A1R3JGF0"/>